<dbReference type="InterPro" id="IPR029033">
    <property type="entry name" value="His_PPase_superfam"/>
</dbReference>
<keyword evidence="2" id="KW-1185">Reference proteome</keyword>
<accession>A0ABP7WDU8</accession>
<dbReference type="InterPro" id="IPR013078">
    <property type="entry name" value="His_Pase_superF_clade-1"/>
</dbReference>
<organism evidence="1 2">
    <name type="scientific">Actinomadura miaoliensis</name>
    <dbReference type="NCBI Taxonomy" id="430685"/>
    <lineage>
        <taxon>Bacteria</taxon>
        <taxon>Bacillati</taxon>
        <taxon>Actinomycetota</taxon>
        <taxon>Actinomycetes</taxon>
        <taxon>Streptosporangiales</taxon>
        <taxon>Thermomonosporaceae</taxon>
        <taxon>Actinomadura</taxon>
    </lineage>
</organism>
<dbReference type="Pfam" id="PF00300">
    <property type="entry name" value="His_Phos_1"/>
    <property type="match status" value="1"/>
</dbReference>
<dbReference type="PANTHER" id="PTHR47623">
    <property type="entry name" value="OS09G0287300 PROTEIN"/>
    <property type="match status" value="1"/>
</dbReference>
<reference evidence="2" key="1">
    <citation type="journal article" date="2019" name="Int. J. Syst. Evol. Microbiol.">
        <title>The Global Catalogue of Microorganisms (GCM) 10K type strain sequencing project: providing services to taxonomists for standard genome sequencing and annotation.</title>
        <authorList>
            <consortium name="The Broad Institute Genomics Platform"/>
            <consortium name="The Broad Institute Genome Sequencing Center for Infectious Disease"/>
            <person name="Wu L."/>
            <person name="Ma J."/>
        </authorList>
    </citation>
    <scope>NUCLEOTIDE SEQUENCE [LARGE SCALE GENOMIC DNA]</scope>
    <source>
        <strain evidence="2">JCM 16702</strain>
    </source>
</reference>
<proteinExistence type="predicted"/>
<comment type="caution">
    <text evidence="1">The sequence shown here is derived from an EMBL/GenBank/DDBJ whole genome shotgun (WGS) entry which is preliminary data.</text>
</comment>
<evidence type="ECO:0000313" key="1">
    <source>
        <dbReference type="EMBL" id="GAA4086937.1"/>
    </source>
</evidence>
<dbReference type="CDD" id="cd07040">
    <property type="entry name" value="HP"/>
    <property type="match status" value="1"/>
</dbReference>
<evidence type="ECO:0000313" key="2">
    <source>
        <dbReference type="Proteomes" id="UP001500683"/>
    </source>
</evidence>
<name>A0ABP7WDU8_9ACTN</name>
<dbReference type="SUPFAM" id="SSF53254">
    <property type="entry name" value="Phosphoglycerate mutase-like"/>
    <property type="match status" value="1"/>
</dbReference>
<dbReference type="EMBL" id="BAAAZG010000040">
    <property type="protein sequence ID" value="GAA4086937.1"/>
    <property type="molecule type" value="Genomic_DNA"/>
</dbReference>
<protein>
    <submittedName>
        <fullName evidence="1">Histidine phosphatase family protein</fullName>
    </submittedName>
</protein>
<sequence length="159" mass="17236">MAGMSTLLVLRHAKAVPGGGMPDIERSLADRGRRDAEAAGEWLRDRGLVPDLVLCSTAVRTRETLERLAVPAAVRYESQIYDNDADTLLTLVREADDDVRTLLLVGHNPSVHQLVHDLTGAAPDAFPTCALAVIEWEGGWTDAWPGAGTLVTFRTPKQP</sequence>
<gene>
    <name evidence="1" type="ORF">GCM10022214_53900</name>
</gene>
<dbReference type="Proteomes" id="UP001500683">
    <property type="component" value="Unassembled WGS sequence"/>
</dbReference>
<dbReference type="Gene3D" id="3.40.50.1240">
    <property type="entry name" value="Phosphoglycerate mutase-like"/>
    <property type="match status" value="1"/>
</dbReference>
<dbReference type="SMART" id="SM00855">
    <property type="entry name" value="PGAM"/>
    <property type="match status" value="1"/>
</dbReference>
<dbReference type="PANTHER" id="PTHR47623:SF1">
    <property type="entry name" value="OS09G0287300 PROTEIN"/>
    <property type="match status" value="1"/>
</dbReference>